<dbReference type="InterPro" id="IPR003337">
    <property type="entry name" value="Trehalose_PPase"/>
</dbReference>
<evidence type="ECO:0000313" key="9">
    <source>
        <dbReference type="Proteomes" id="UP001247307"/>
    </source>
</evidence>
<keyword evidence="9" id="KW-1185">Reference proteome</keyword>
<dbReference type="Pfam" id="PF02358">
    <property type="entry name" value="Trehalose_PPase"/>
    <property type="match status" value="1"/>
</dbReference>
<dbReference type="Gene3D" id="3.30.70.1020">
    <property type="entry name" value="Trehalose-6-phosphate phosphatase related protein, domain 2"/>
    <property type="match status" value="1"/>
</dbReference>
<gene>
    <name evidence="8" type="ORF">J2S35_000691</name>
</gene>
<dbReference type="InterPro" id="IPR012766">
    <property type="entry name" value="Trehalose_OtsA"/>
</dbReference>
<accession>A0AAE3YH96</accession>
<dbReference type="NCBIfam" id="TIGR00685">
    <property type="entry name" value="T6PP"/>
    <property type="match status" value="1"/>
</dbReference>
<dbReference type="InterPro" id="IPR023214">
    <property type="entry name" value="HAD_sf"/>
</dbReference>
<dbReference type="AlphaFoldDB" id="A0AAE3YH96"/>
<evidence type="ECO:0000256" key="5">
    <source>
        <dbReference type="ARBA" id="ARBA00022679"/>
    </source>
</evidence>
<comment type="caution">
    <text evidence="8">The sequence shown here is derived from an EMBL/GenBank/DDBJ whole genome shotgun (WGS) entry which is preliminary data.</text>
</comment>
<dbReference type="InterPro" id="IPR001830">
    <property type="entry name" value="Glyco_trans_20"/>
</dbReference>
<comment type="catalytic activity">
    <reaction evidence="6">
        <text>D-glucose 6-phosphate + UDP-alpha-D-glucose = alpha,alpha-trehalose 6-phosphate + UDP + H(+)</text>
        <dbReference type="Rhea" id="RHEA:18889"/>
        <dbReference type="ChEBI" id="CHEBI:15378"/>
        <dbReference type="ChEBI" id="CHEBI:58223"/>
        <dbReference type="ChEBI" id="CHEBI:58429"/>
        <dbReference type="ChEBI" id="CHEBI:58885"/>
        <dbReference type="ChEBI" id="CHEBI:61548"/>
        <dbReference type="EC" id="2.4.1.15"/>
    </reaction>
</comment>
<comment type="similarity">
    <text evidence="3">Belongs to the glycosyltransferase 20 family.</text>
</comment>
<dbReference type="Proteomes" id="UP001247307">
    <property type="component" value="Unassembled WGS sequence"/>
</dbReference>
<organism evidence="8 9">
    <name type="scientific">Falsarthrobacter nasiphocae</name>
    <dbReference type="NCBI Taxonomy" id="189863"/>
    <lineage>
        <taxon>Bacteria</taxon>
        <taxon>Bacillati</taxon>
        <taxon>Actinomycetota</taxon>
        <taxon>Actinomycetes</taxon>
        <taxon>Micrococcales</taxon>
        <taxon>Micrococcaceae</taxon>
        <taxon>Falsarthrobacter</taxon>
    </lineage>
</organism>
<dbReference type="GO" id="GO:0016791">
    <property type="term" value="F:phosphatase activity"/>
    <property type="evidence" value="ECO:0007669"/>
    <property type="project" value="UniProtKB-ARBA"/>
</dbReference>
<dbReference type="Gene3D" id="3.40.50.2000">
    <property type="entry name" value="Glycogen Phosphorylase B"/>
    <property type="match status" value="2"/>
</dbReference>
<comment type="pathway">
    <text evidence="1">Glycan biosynthesis; trehalose biosynthesis.</text>
</comment>
<evidence type="ECO:0000313" key="8">
    <source>
        <dbReference type="EMBL" id="MDR6891751.1"/>
    </source>
</evidence>
<dbReference type="SUPFAM" id="SSF56784">
    <property type="entry name" value="HAD-like"/>
    <property type="match status" value="1"/>
</dbReference>
<dbReference type="RefSeq" id="WP_309849879.1">
    <property type="nucleotide sequence ID" value="NZ_BAAAIU010000045.1"/>
</dbReference>
<reference evidence="8" key="1">
    <citation type="submission" date="2023-07" db="EMBL/GenBank/DDBJ databases">
        <title>Sequencing the genomes of 1000 actinobacteria strains.</title>
        <authorList>
            <person name="Klenk H.-P."/>
        </authorList>
    </citation>
    <scope>NUCLEOTIDE SEQUENCE</scope>
    <source>
        <strain evidence="8">DSM 13988</strain>
    </source>
</reference>
<dbReference type="NCBIfam" id="TIGR02400">
    <property type="entry name" value="trehalose_OtsA"/>
    <property type="match status" value="1"/>
</dbReference>
<evidence type="ECO:0000256" key="4">
    <source>
        <dbReference type="ARBA" id="ARBA00022676"/>
    </source>
</evidence>
<dbReference type="CDD" id="cd03788">
    <property type="entry name" value="GT20_TPS"/>
    <property type="match status" value="1"/>
</dbReference>
<dbReference type="GO" id="GO:0005992">
    <property type="term" value="P:trehalose biosynthetic process"/>
    <property type="evidence" value="ECO:0007669"/>
    <property type="project" value="UniProtKB-UniRule"/>
</dbReference>
<comment type="similarity">
    <text evidence="2">In the C-terminal section; belongs to the trehalose phosphatase family.</text>
</comment>
<evidence type="ECO:0000256" key="1">
    <source>
        <dbReference type="ARBA" id="ARBA00005199"/>
    </source>
</evidence>
<keyword evidence="4 8" id="KW-0328">Glycosyltransferase</keyword>
<dbReference type="NCBIfam" id="TIGR01484">
    <property type="entry name" value="HAD-SF-IIB"/>
    <property type="match status" value="1"/>
</dbReference>
<dbReference type="Gene3D" id="3.40.50.1000">
    <property type="entry name" value="HAD superfamily/HAD-like"/>
    <property type="match status" value="1"/>
</dbReference>
<sequence length="779" mass="84839">MPQTHEAPTTYDLVVVSNRLPVDRSASSDGSDEWTRSPGGLVTALHPIMQRNGGAWVGWHGAPDEQLEDFDHDGMRLVPVPLSAAEVSTYYEGFSNGTLWPLFHDVIAPPEYHRTWWEAYRDVNQRFARECARVAGPGATVWIQDYQLLLVPALLRQLRPDVKIGFFLHIPFPPAELFAQLPWRREVLEGMIGATLVGFQRQSDTANFLRCVRRFAQRPVKNKRIDVEMSDGRIRHVRAETFPISIDTDVIKRLAQDPDIRQRAATIRESLGGRKVILGVDRLDYTKGIRHRIKAYGELLNDGTINVEDAALIQVASPSRERVSSYIQLREDVELAVGRINGNFDTLEHTAIRYLHHSYPMDEMVALYLAADVMLVTALRDGMNLVAKEYVASRQDETGVLVLSEFAGAADELGAAVLTNPHDIEGMKEDIVRALTMTPEESARRMKKLRKQVLANDIDRWSATFLENLDDAATASLTQTGAEGASEGPAGQPARAVVANADDTHGLPLSGEVRENALRTLGRAERLLIALDFDGVVSPIVPRAEDARPLPETKAAIERLTALPGVTVAYVSGRSLASLRACASPLPEIALIGSHGAEQHIPGRSGASLQLSAAQEQTLARAEKILKGVARKYAGAWVEIKPAGVVLHVRQVAQDDQEQASVEAMQRIYVEVPAAHVSRGKSVVEIAVLKANKGEGIDLLRDAYAPTSTLFLGDDVTDENGFAVLAQGDGEPDIGIKVGPGTTAACARIGSPQDVTGLLEDLAEARLAAAHDAAKDATS</sequence>
<keyword evidence="8" id="KW-0378">Hydrolase</keyword>
<dbReference type="InterPro" id="IPR006379">
    <property type="entry name" value="HAD-SF_hydro_IIB"/>
</dbReference>
<dbReference type="NCBIfam" id="NF011071">
    <property type="entry name" value="PRK14501.1"/>
    <property type="match status" value="1"/>
</dbReference>
<dbReference type="EC" id="2.4.1.15" evidence="7"/>
<dbReference type="Pfam" id="PF00982">
    <property type="entry name" value="Glyco_transf_20"/>
    <property type="match status" value="1"/>
</dbReference>
<evidence type="ECO:0000256" key="2">
    <source>
        <dbReference type="ARBA" id="ARBA00006330"/>
    </source>
</evidence>
<dbReference type="PANTHER" id="PTHR10788:SF106">
    <property type="entry name" value="BCDNA.GH08860"/>
    <property type="match status" value="1"/>
</dbReference>
<name>A0AAE3YH96_9MICC</name>
<dbReference type="PANTHER" id="PTHR10788">
    <property type="entry name" value="TREHALOSE-6-PHOSPHATE SYNTHASE"/>
    <property type="match status" value="1"/>
</dbReference>
<keyword evidence="5 8" id="KW-0808">Transferase</keyword>
<dbReference type="SUPFAM" id="SSF53756">
    <property type="entry name" value="UDP-Glycosyltransferase/glycogen phosphorylase"/>
    <property type="match status" value="1"/>
</dbReference>
<dbReference type="GO" id="GO:0003825">
    <property type="term" value="F:alpha,alpha-trehalose-phosphate synthase (UDP-forming) activity"/>
    <property type="evidence" value="ECO:0007669"/>
    <property type="project" value="UniProtKB-UniRule"/>
</dbReference>
<proteinExistence type="inferred from homology"/>
<dbReference type="InterPro" id="IPR036412">
    <property type="entry name" value="HAD-like_sf"/>
</dbReference>
<protein>
    <recommendedName>
        <fullName evidence="7">Alpha,alpha-trehalose-phosphate synthase</fullName>
        <ecNumber evidence="7">2.4.1.15</ecNumber>
    </recommendedName>
</protein>
<dbReference type="EMBL" id="JAVDUI010000001">
    <property type="protein sequence ID" value="MDR6891751.1"/>
    <property type="molecule type" value="Genomic_DNA"/>
</dbReference>
<evidence type="ECO:0000256" key="6">
    <source>
        <dbReference type="ARBA" id="ARBA00048039"/>
    </source>
</evidence>
<evidence type="ECO:0000256" key="7">
    <source>
        <dbReference type="NCBIfam" id="TIGR02400"/>
    </source>
</evidence>
<evidence type="ECO:0000256" key="3">
    <source>
        <dbReference type="ARBA" id="ARBA00008799"/>
    </source>
</evidence>